<accession>A0A7C9DRG6</accession>
<feature type="region of interest" description="Disordered" evidence="1">
    <location>
        <begin position="75"/>
        <end position="104"/>
    </location>
</feature>
<evidence type="ECO:0000256" key="1">
    <source>
        <dbReference type="SAM" id="MobiDB-lite"/>
    </source>
</evidence>
<proteinExistence type="predicted"/>
<name>A0A7C9DRG6_OPUST</name>
<evidence type="ECO:0000313" key="2">
    <source>
        <dbReference type="EMBL" id="MBA4646225.1"/>
    </source>
</evidence>
<organism evidence="2">
    <name type="scientific">Opuntia streptacantha</name>
    <name type="common">Prickly pear cactus</name>
    <name type="synonym">Opuntia cardona</name>
    <dbReference type="NCBI Taxonomy" id="393608"/>
    <lineage>
        <taxon>Eukaryota</taxon>
        <taxon>Viridiplantae</taxon>
        <taxon>Streptophyta</taxon>
        <taxon>Embryophyta</taxon>
        <taxon>Tracheophyta</taxon>
        <taxon>Spermatophyta</taxon>
        <taxon>Magnoliopsida</taxon>
        <taxon>eudicotyledons</taxon>
        <taxon>Gunneridae</taxon>
        <taxon>Pentapetalae</taxon>
        <taxon>Caryophyllales</taxon>
        <taxon>Cactineae</taxon>
        <taxon>Cactaceae</taxon>
        <taxon>Opuntioideae</taxon>
        <taxon>Opuntia</taxon>
    </lineage>
</organism>
<feature type="compositionally biased region" description="Basic and acidic residues" evidence="1">
    <location>
        <begin position="79"/>
        <end position="104"/>
    </location>
</feature>
<sequence length="104" mass="12040">MVAPETILPRTESAHRLMTTLQKSLLSWPVAATRRTDSAAPIVLAKVAKILLAVSCEICHSNGSTGTDMLKWRKRRPRMAREQRMTRKTSERRERREELRKAQW</sequence>
<reference evidence="2" key="2">
    <citation type="submission" date="2020-07" db="EMBL/GenBank/DDBJ databases">
        <authorList>
            <person name="Vera ALvarez R."/>
            <person name="Arias-Moreno D.M."/>
            <person name="Jimenez-Jacinto V."/>
            <person name="Jimenez-Bremont J.F."/>
            <person name="Swaminathan K."/>
            <person name="Moose S.P."/>
            <person name="Guerrero-Gonzalez M.L."/>
            <person name="Marino-Ramirez L."/>
            <person name="Landsman D."/>
            <person name="Rodriguez-Kessler M."/>
            <person name="Delgado-Sanchez P."/>
        </authorList>
    </citation>
    <scope>NUCLEOTIDE SEQUENCE</scope>
    <source>
        <tissue evidence="2">Cladode</tissue>
    </source>
</reference>
<dbReference type="AlphaFoldDB" id="A0A7C9DRG6"/>
<dbReference type="EMBL" id="GISG01145264">
    <property type="protein sequence ID" value="MBA4646225.1"/>
    <property type="molecule type" value="Transcribed_RNA"/>
</dbReference>
<protein>
    <submittedName>
        <fullName evidence="2">Uncharacterized protein</fullName>
    </submittedName>
</protein>
<reference evidence="2" key="1">
    <citation type="journal article" date="2013" name="J. Plant Res.">
        <title>Effect of fungi and light on seed germination of three Opuntia species from semiarid lands of central Mexico.</title>
        <authorList>
            <person name="Delgado-Sanchez P."/>
            <person name="Jimenez-Bremont J.F."/>
            <person name="Guerrero-Gonzalez Mde L."/>
            <person name="Flores J."/>
        </authorList>
    </citation>
    <scope>NUCLEOTIDE SEQUENCE</scope>
    <source>
        <tissue evidence="2">Cladode</tissue>
    </source>
</reference>